<dbReference type="EMBL" id="JAEPRC010000243">
    <property type="protein sequence ID" value="KAG2202979.1"/>
    <property type="molecule type" value="Genomic_DNA"/>
</dbReference>
<gene>
    <name evidence="1" type="ORF">INT46_009096</name>
</gene>
<proteinExistence type="predicted"/>
<accession>A0A8H7R1V7</accession>
<dbReference type="AlphaFoldDB" id="A0A8H7R1V7"/>
<comment type="caution">
    <text evidence="1">The sequence shown here is derived from an EMBL/GenBank/DDBJ whole genome shotgun (WGS) entry which is preliminary data.</text>
</comment>
<keyword evidence="2" id="KW-1185">Reference proteome</keyword>
<sequence>MYYTEIIYAKIQSVKYQRNSETISTCVGCCLVGYYNKNYYKCSKYNTDIADSDVNASKNMMPIASSIWNQDGRPTAFKRV</sequence>
<protein>
    <submittedName>
        <fullName evidence="1">Uncharacterized protein</fullName>
    </submittedName>
</protein>
<name>A0A8H7R1V7_9FUNG</name>
<evidence type="ECO:0000313" key="2">
    <source>
        <dbReference type="Proteomes" id="UP000650833"/>
    </source>
</evidence>
<reference evidence="1" key="1">
    <citation type="submission" date="2020-12" db="EMBL/GenBank/DDBJ databases">
        <title>Metabolic potential, ecology and presence of endohyphal bacteria is reflected in genomic diversity of Mucoromycotina.</title>
        <authorList>
            <person name="Muszewska A."/>
            <person name="Okrasinska A."/>
            <person name="Steczkiewicz K."/>
            <person name="Drgas O."/>
            <person name="Orlowska M."/>
            <person name="Perlinska-Lenart U."/>
            <person name="Aleksandrzak-Piekarczyk T."/>
            <person name="Szatraj K."/>
            <person name="Zielenkiewicz U."/>
            <person name="Pilsyk S."/>
            <person name="Malc E."/>
            <person name="Mieczkowski P."/>
            <person name="Kruszewska J.S."/>
            <person name="Biernat P."/>
            <person name="Pawlowska J."/>
        </authorList>
    </citation>
    <scope>NUCLEOTIDE SEQUENCE</scope>
    <source>
        <strain evidence="1">CBS 226.32</strain>
    </source>
</reference>
<dbReference type="Proteomes" id="UP000650833">
    <property type="component" value="Unassembled WGS sequence"/>
</dbReference>
<organism evidence="1 2">
    <name type="scientific">Mucor plumbeus</name>
    <dbReference type="NCBI Taxonomy" id="97098"/>
    <lineage>
        <taxon>Eukaryota</taxon>
        <taxon>Fungi</taxon>
        <taxon>Fungi incertae sedis</taxon>
        <taxon>Mucoromycota</taxon>
        <taxon>Mucoromycotina</taxon>
        <taxon>Mucoromycetes</taxon>
        <taxon>Mucorales</taxon>
        <taxon>Mucorineae</taxon>
        <taxon>Mucoraceae</taxon>
        <taxon>Mucor</taxon>
    </lineage>
</organism>
<evidence type="ECO:0000313" key="1">
    <source>
        <dbReference type="EMBL" id="KAG2202979.1"/>
    </source>
</evidence>